<organism evidence="2">
    <name type="scientific">uncultured Acetobacteraceae bacterium</name>
    <dbReference type="NCBI Taxonomy" id="169975"/>
    <lineage>
        <taxon>Bacteria</taxon>
        <taxon>Pseudomonadati</taxon>
        <taxon>Pseudomonadota</taxon>
        <taxon>Alphaproteobacteria</taxon>
        <taxon>Acetobacterales</taxon>
        <taxon>Acetobacteraceae</taxon>
        <taxon>environmental samples</taxon>
    </lineage>
</organism>
<sequence length="116" mass="12535">ARSEHRGHGGAPGRDRPAREPGRARRPRARRRGLALLAQAARAGQHQPAPAAALCAGVEPGRERLGIPAPELAQPPRVGELRGHRRGLLRCMERPDAQPRADRVHHHPVLGTGQTL</sequence>
<feature type="non-terminal residue" evidence="2">
    <location>
        <position position="1"/>
    </location>
</feature>
<proteinExistence type="predicted"/>
<evidence type="ECO:0000313" key="2">
    <source>
        <dbReference type="EMBL" id="CAA9270947.1"/>
    </source>
</evidence>
<protein>
    <submittedName>
        <fullName evidence="2">Uncharacterized protein</fullName>
    </submittedName>
</protein>
<dbReference type="EMBL" id="CADCTL010000219">
    <property type="protein sequence ID" value="CAA9270947.1"/>
    <property type="molecule type" value="Genomic_DNA"/>
</dbReference>
<accession>A0A6J4J8L5</accession>
<name>A0A6J4J8L5_9PROT</name>
<feature type="non-terminal residue" evidence="2">
    <location>
        <position position="116"/>
    </location>
</feature>
<dbReference type="AlphaFoldDB" id="A0A6J4J8L5"/>
<gene>
    <name evidence="2" type="ORF">AVDCRST_MAG04-3079</name>
</gene>
<feature type="region of interest" description="Disordered" evidence="1">
    <location>
        <begin position="94"/>
        <end position="116"/>
    </location>
</feature>
<reference evidence="2" key="1">
    <citation type="submission" date="2020-02" db="EMBL/GenBank/DDBJ databases">
        <authorList>
            <person name="Meier V. D."/>
        </authorList>
    </citation>
    <scope>NUCLEOTIDE SEQUENCE</scope>
    <source>
        <strain evidence="2">AVDCRST_MAG04</strain>
    </source>
</reference>
<feature type="compositionally biased region" description="Basic and acidic residues" evidence="1">
    <location>
        <begin position="1"/>
        <end position="23"/>
    </location>
</feature>
<feature type="region of interest" description="Disordered" evidence="1">
    <location>
        <begin position="1"/>
        <end position="31"/>
    </location>
</feature>
<evidence type="ECO:0000256" key="1">
    <source>
        <dbReference type="SAM" id="MobiDB-lite"/>
    </source>
</evidence>